<evidence type="ECO:0008006" key="2">
    <source>
        <dbReference type="Google" id="ProtNLM"/>
    </source>
</evidence>
<proteinExistence type="predicted"/>
<name>A0A7G9Z6S0_9EURY</name>
<sequence>MSNKKRYFVTVFGILILCLFLLATITAVSSVFFTVEFDLPPGGSDSKDLTVVNYQDSPSHNISHTPVAGDGAEMVSIVPKRIDEIEVDGEGTFEINVSVPKDQKPGNYTTYSYFFFPSEGFPPPMPKKVDILITVAPKVVEVYGIDLRIDGEEDVMTKNVTSNETVSFELTVKNTGIGLDVMQIEEPEFEDGEGWDVKLYALKEVVSDFPCVLILNAGEEDNLLLNVTGTMPGTNLSVEITGRSCANATKADSVRAITFITKKMGEAVNDTDATEIGP</sequence>
<protein>
    <recommendedName>
        <fullName evidence="2">CARDB domain-containing protein</fullName>
    </recommendedName>
</protein>
<dbReference type="AlphaFoldDB" id="A0A7G9Z6S0"/>
<gene>
    <name evidence="1" type="ORF">AGOHDPGA_00011</name>
</gene>
<dbReference type="EMBL" id="MT631634">
    <property type="protein sequence ID" value="QNO55954.1"/>
    <property type="molecule type" value="Genomic_DNA"/>
</dbReference>
<reference evidence="1" key="1">
    <citation type="submission" date="2020-06" db="EMBL/GenBank/DDBJ databases">
        <title>Unique genomic features of the anaerobic methanotrophic archaea.</title>
        <authorList>
            <person name="Chadwick G.L."/>
            <person name="Skennerton C.T."/>
            <person name="Laso-Perez R."/>
            <person name="Leu A.O."/>
            <person name="Speth D.R."/>
            <person name="Yu H."/>
            <person name="Morgan-Lang C."/>
            <person name="Hatzenpichler R."/>
            <person name="Goudeau D."/>
            <person name="Malmstrom R."/>
            <person name="Brazelton W.J."/>
            <person name="Woyke T."/>
            <person name="Hallam S.J."/>
            <person name="Tyson G.W."/>
            <person name="Wegener G."/>
            <person name="Boetius A."/>
            <person name="Orphan V."/>
        </authorList>
    </citation>
    <scope>NUCLEOTIDE SEQUENCE</scope>
</reference>
<evidence type="ECO:0000313" key="1">
    <source>
        <dbReference type="EMBL" id="QNO55954.1"/>
    </source>
</evidence>
<accession>A0A7G9Z6S0</accession>
<organism evidence="1">
    <name type="scientific">Candidatus Methanophaga sp. ANME-1 ERB7</name>
    <dbReference type="NCBI Taxonomy" id="2759913"/>
    <lineage>
        <taxon>Archaea</taxon>
        <taxon>Methanobacteriati</taxon>
        <taxon>Methanobacteriota</taxon>
        <taxon>Stenosarchaea group</taxon>
        <taxon>Methanomicrobia</taxon>
        <taxon>Candidatus Methanophagales</taxon>
        <taxon>Candidatus Methanophagaceae</taxon>
        <taxon>Candidatus Methanophaga</taxon>
    </lineage>
</organism>